<dbReference type="RefSeq" id="WP_109813459.1">
    <property type="nucleotide sequence ID" value="NZ_QGKU01000068.1"/>
</dbReference>
<accession>A0A2V2LG17</accession>
<evidence type="ECO:0000313" key="4">
    <source>
        <dbReference type="EMBL" id="PWR00873.1"/>
    </source>
</evidence>
<evidence type="ECO:0000313" key="5">
    <source>
        <dbReference type="Proteomes" id="UP000245680"/>
    </source>
</evidence>
<gene>
    <name evidence="4" type="ORF">DKT77_20315</name>
</gene>
<sequence>MLRIRACTLALAAALGLVAVPAAAEFELSVYTGWQTAPHSVVEGNDPGGVGAFDFTAGWEGKSGEMPPYYGFRGTWWRSETLGFALEFNHAKVYADGDTLAKNGFDRLEFTDGLNLVTLNVFRRFPGTPSNFTPYVGGGVGVAVPHVDVQTSGGKTFEYQLTGAAVQWVAGVSYPLTDTWSVFGEYKGSYSQNKADLASGGTLETNIVTNAVNLGVSLNF</sequence>
<dbReference type="SUPFAM" id="SSF56925">
    <property type="entry name" value="OMPA-like"/>
    <property type="match status" value="1"/>
</dbReference>
<evidence type="ECO:0000256" key="2">
    <source>
        <dbReference type="SAM" id="SignalP"/>
    </source>
</evidence>
<reference evidence="4 5" key="1">
    <citation type="submission" date="2018-05" db="EMBL/GenBank/DDBJ databases">
        <title>Rhodobacteraceae gen. nov., sp. nov. isolated from sea water.</title>
        <authorList>
            <person name="Ren Y."/>
        </authorList>
    </citation>
    <scope>NUCLEOTIDE SEQUENCE [LARGE SCALE GENOMIC DNA]</scope>
    <source>
        <strain evidence="4 5">TG-679</strain>
    </source>
</reference>
<dbReference type="InterPro" id="IPR027385">
    <property type="entry name" value="Beta-barrel_OMP"/>
</dbReference>
<dbReference type="Proteomes" id="UP000245680">
    <property type="component" value="Unassembled WGS sequence"/>
</dbReference>
<dbReference type="InterPro" id="IPR011250">
    <property type="entry name" value="OMP/PagP_B-barrel"/>
</dbReference>
<feature type="chain" id="PRO_5016070152" evidence="2">
    <location>
        <begin position="25"/>
        <end position="220"/>
    </location>
</feature>
<name>A0A2V2LG17_9RHOB</name>
<dbReference type="OrthoDB" id="9810784at2"/>
<feature type="domain" description="Outer membrane protein beta-barrel" evidence="3">
    <location>
        <begin position="10"/>
        <end position="220"/>
    </location>
</feature>
<organism evidence="4 5">
    <name type="scientific">Meridianimarinicoccus roseus</name>
    <dbReference type="NCBI Taxonomy" id="2072018"/>
    <lineage>
        <taxon>Bacteria</taxon>
        <taxon>Pseudomonadati</taxon>
        <taxon>Pseudomonadota</taxon>
        <taxon>Alphaproteobacteria</taxon>
        <taxon>Rhodobacterales</taxon>
        <taxon>Paracoccaceae</taxon>
        <taxon>Meridianimarinicoccus</taxon>
    </lineage>
</organism>
<dbReference type="Pfam" id="PF13505">
    <property type="entry name" value="OMP_b-brl"/>
    <property type="match status" value="1"/>
</dbReference>
<evidence type="ECO:0000256" key="1">
    <source>
        <dbReference type="ARBA" id="ARBA00022729"/>
    </source>
</evidence>
<dbReference type="AlphaFoldDB" id="A0A2V2LG17"/>
<evidence type="ECO:0000259" key="3">
    <source>
        <dbReference type="Pfam" id="PF13505"/>
    </source>
</evidence>
<dbReference type="Gene3D" id="2.40.160.20">
    <property type="match status" value="1"/>
</dbReference>
<comment type="caution">
    <text evidence="4">The sequence shown here is derived from an EMBL/GenBank/DDBJ whole genome shotgun (WGS) entry which is preliminary data.</text>
</comment>
<dbReference type="EMBL" id="QGKU01000068">
    <property type="protein sequence ID" value="PWR00873.1"/>
    <property type="molecule type" value="Genomic_DNA"/>
</dbReference>
<protein>
    <submittedName>
        <fullName evidence="4">Lipid A oxidase</fullName>
    </submittedName>
</protein>
<keyword evidence="5" id="KW-1185">Reference proteome</keyword>
<proteinExistence type="predicted"/>
<keyword evidence="1 2" id="KW-0732">Signal</keyword>
<feature type="signal peptide" evidence="2">
    <location>
        <begin position="1"/>
        <end position="24"/>
    </location>
</feature>